<keyword evidence="9" id="KW-1185">Reference proteome</keyword>
<feature type="transmembrane region" description="Helical" evidence="6">
    <location>
        <begin position="255"/>
        <end position="277"/>
    </location>
</feature>
<evidence type="ECO:0000256" key="5">
    <source>
        <dbReference type="ARBA" id="ARBA00023136"/>
    </source>
</evidence>
<feature type="transmembrane region" description="Helical" evidence="6">
    <location>
        <begin position="84"/>
        <end position="102"/>
    </location>
</feature>
<feature type="domain" description="Major facilitator superfamily (MFS) profile" evidence="7">
    <location>
        <begin position="17"/>
        <end position="368"/>
    </location>
</feature>
<evidence type="ECO:0000259" key="7">
    <source>
        <dbReference type="PROSITE" id="PS50850"/>
    </source>
</evidence>
<feature type="transmembrane region" description="Helical" evidence="6">
    <location>
        <begin position="289"/>
        <end position="308"/>
    </location>
</feature>
<dbReference type="EMBL" id="RQTK01000310">
    <property type="protein sequence ID" value="RUS81991.1"/>
    <property type="molecule type" value="Genomic_DNA"/>
</dbReference>
<dbReference type="SUPFAM" id="SSF103473">
    <property type="entry name" value="MFS general substrate transporter"/>
    <property type="match status" value="1"/>
</dbReference>
<comment type="subcellular location">
    <subcellularLocation>
        <location evidence="1">Membrane</location>
        <topology evidence="1">Multi-pass membrane protein</topology>
    </subcellularLocation>
</comment>
<dbReference type="InterPro" id="IPR036259">
    <property type="entry name" value="MFS_trans_sf"/>
</dbReference>
<evidence type="ECO:0000256" key="3">
    <source>
        <dbReference type="ARBA" id="ARBA00022692"/>
    </source>
</evidence>
<dbReference type="OrthoDB" id="10262656at2759"/>
<evidence type="ECO:0000256" key="6">
    <source>
        <dbReference type="SAM" id="Phobius"/>
    </source>
</evidence>
<dbReference type="InterPro" id="IPR011701">
    <property type="entry name" value="MFS"/>
</dbReference>
<keyword evidence="3 6" id="KW-0812">Transmembrane</keyword>
<name>A0A433TKE4_ELYCH</name>
<feature type="transmembrane region" description="Helical" evidence="6">
    <location>
        <begin position="53"/>
        <end position="72"/>
    </location>
</feature>
<feature type="non-terminal residue" evidence="8">
    <location>
        <position position="1"/>
    </location>
</feature>
<evidence type="ECO:0000256" key="4">
    <source>
        <dbReference type="ARBA" id="ARBA00022989"/>
    </source>
</evidence>
<organism evidence="8 9">
    <name type="scientific">Elysia chlorotica</name>
    <name type="common">Eastern emerald elysia</name>
    <name type="synonym">Sea slug</name>
    <dbReference type="NCBI Taxonomy" id="188477"/>
    <lineage>
        <taxon>Eukaryota</taxon>
        <taxon>Metazoa</taxon>
        <taxon>Spiralia</taxon>
        <taxon>Lophotrochozoa</taxon>
        <taxon>Mollusca</taxon>
        <taxon>Gastropoda</taxon>
        <taxon>Heterobranchia</taxon>
        <taxon>Euthyneura</taxon>
        <taxon>Panpulmonata</taxon>
        <taxon>Sacoglossa</taxon>
        <taxon>Placobranchoidea</taxon>
        <taxon>Plakobranchidae</taxon>
        <taxon>Elysia</taxon>
    </lineage>
</organism>
<dbReference type="PROSITE" id="PS50850">
    <property type="entry name" value="MFS"/>
    <property type="match status" value="1"/>
</dbReference>
<accession>A0A433TKE4</accession>
<dbReference type="PANTHER" id="PTHR23511:SF34">
    <property type="entry name" value="SYNAPTIC VESICLE GLYCOPROTEIN 2"/>
    <property type="match status" value="1"/>
</dbReference>
<dbReference type="AlphaFoldDB" id="A0A433TKE4"/>
<feature type="transmembrane region" description="Helical" evidence="6">
    <location>
        <begin position="108"/>
        <end position="129"/>
    </location>
</feature>
<dbReference type="Gene3D" id="1.20.1250.20">
    <property type="entry name" value="MFS general substrate transporter like domains"/>
    <property type="match status" value="1"/>
</dbReference>
<keyword evidence="5 6" id="KW-0472">Membrane</keyword>
<dbReference type="STRING" id="188477.A0A433TKE4"/>
<feature type="transmembrane region" description="Helical" evidence="6">
    <location>
        <begin position="141"/>
        <end position="161"/>
    </location>
</feature>
<feature type="transmembrane region" description="Helical" evidence="6">
    <location>
        <begin position="17"/>
        <end position="38"/>
    </location>
</feature>
<dbReference type="GO" id="GO:0022857">
    <property type="term" value="F:transmembrane transporter activity"/>
    <property type="evidence" value="ECO:0007669"/>
    <property type="project" value="InterPro"/>
</dbReference>
<keyword evidence="2" id="KW-0813">Transport</keyword>
<dbReference type="PANTHER" id="PTHR23511">
    <property type="entry name" value="SYNAPTIC VESICLE GLYCOPROTEIN 2"/>
    <property type="match status" value="1"/>
</dbReference>
<evidence type="ECO:0000256" key="2">
    <source>
        <dbReference type="ARBA" id="ARBA00022448"/>
    </source>
</evidence>
<evidence type="ECO:0000313" key="9">
    <source>
        <dbReference type="Proteomes" id="UP000271974"/>
    </source>
</evidence>
<comment type="caution">
    <text evidence="8">The sequence shown here is derived from an EMBL/GenBank/DDBJ whole genome shotgun (WGS) entry which is preliminary data.</text>
</comment>
<gene>
    <name evidence="8" type="ORF">EGW08_010260</name>
</gene>
<feature type="transmembrane region" description="Helical" evidence="6">
    <location>
        <begin position="320"/>
        <end position="338"/>
    </location>
</feature>
<sequence length="368" mass="40240">IEDVLSAMKLGAFHWRMLALVGGGYFAVCAEMMLFIFLSEPLSEEWGLSSLDYPWLPFCTGITSIIGGYISGVCSDKYGRQPPFVTGIVCLAVFGVASAFATSFPMFVILRCAVTVGIGAFEATGFVLLLEFLPRDHRGSIMVVVTLCGALGAVLVAGLAWVIPPDWSWRCLVAVCSAPAFVLLAAMWPLGRLSESPRFLMVKGRREEAVKVLNRIALQDYSDLACPEILPSPKNCLWQSQIADLFSPELRGRTLTFTMIWFLEATGYWGVTAYLPAYMSTQLGAHARLSLFSVFIGELPGILLAMLLVERGMLGRIRTLRFFSAMTAVSLLVFAAISHAAAQASMIILCYFSMVPIYSILNTYTPEA</sequence>
<feature type="non-terminal residue" evidence="8">
    <location>
        <position position="368"/>
    </location>
</feature>
<evidence type="ECO:0000256" key="1">
    <source>
        <dbReference type="ARBA" id="ARBA00004141"/>
    </source>
</evidence>
<proteinExistence type="predicted"/>
<feature type="transmembrane region" description="Helical" evidence="6">
    <location>
        <begin position="167"/>
        <end position="191"/>
    </location>
</feature>
<feature type="transmembrane region" description="Helical" evidence="6">
    <location>
        <begin position="344"/>
        <end position="364"/>
    </location>
</feature>
<evidence type="ECO:0000313" key="8">
    <source>
        <dbReference type="EMBL" id="RUS81991.1"/>
    </source>
</evidence>
<keyword evidence="4 6" id="KW-1133">Transmembrane helix</keyword>
<dbReference type="Pfam" id="PF07690">
    <property type="entry name" value="MFS_1"/>
    <property type="match status" value="1"/>
</dbReference>
<dbReference type="GO" id="GO:0016020">
    <property type="term" value="C:membrane"/>
    <property type="evidence" value="ECO:0007669"/>
    <property type="project" value="UniProtKB-SubCell"/>
</dbReference>
<dbReference type="InterPro" id="IPR020846">
    <property type="entry name" value="MFS_dom"/>
</dbReference>
<reference evidence="8 9" key="1">
    <citation type="submission" date="2019-01" db="EMBL/GenBank/DDBJ databases">
        <title>A draft genome assembly of the solar-powered sea slug Elysia chlorotica.</title>
        <authorList>
            <person name="Cai H."/>
            <person name="Li Q."/>
            <person name="Fang X."/>
            <person name="Li J."/>
            <person name="Curtis N.E."/>
            <person name="Altenburger A."/>
            <person name="Shibata T."/>
            <person name="Feng M."/>
            <person name="Maeda T."/>
            <person name="Schwartz J.A."/>
            <person name="Shigenobu S."/>
            <person name="Lundholm N."/>
            <person name="Nishiyama T."/>
            <person name="Yang H."/>
            <person name="Hasebe M."/>
            <person name="Li S."/>
            <person name="Pierce S.K."/>
            <person name="Wang J."/>
        </authorList>
    </citation>
    <scope>NUCLEOTIDE SEQUENCE [LARGE SCALE GENOMIC DNA]</scope>
    <source>
        <strain evidence="8">EC2010</strain>
        <tissue evidence="8">Whole organism of an adult</tissue>
    </source>
</reference>
<dbReference type="Proteomes" id="UP000271974">
    <property type="component" value="Unassembled WGS sequence"/>
</dbReference>
<protein>
    <recommendedName>
        <fullName evidence="7">Major facilitator superfamily (MFS) profile domain-containing protein</fullName>
    </recommendedName>
</protein>